<name>A0A177CUM5_9PLEO</name>
<organism evidence="2 3">
    <name type="scientific">Paraphaeosphaeria sporulosa</name>
    <dbReference type="NCBI Taxonomy" id="1460663"/>
    <lineage>
        <taxon>Eukaryota</taxon>
        <taxon>Fungi</taxon>
        <taxon>Dikarya</taxon>
        <taxon>Ascomycota</taxon>
        <taxon>Pezizomycotina</taxon>
        <taxon>Dothideomycetes</taxon>
        <taxon>Pleosporomycetidae</taxon>
        <taxon>Pleosporales</taxon>
        <taxon>Massarineae</taxon>
        <taxon>Didymosphaeriaceae</taxon>
        <taxon>Paraphaeosphaeria</taxon>
    </lineage>
</organism>
<dbReference type="RefSeq" id="XP_018041609.1">
    <property type="nucleotide sequence ID" value="XM_018185737.1"/>
</dbReference>
<dbReference type="InParanoid" id="A0A177CUM5"/>
<sequence>MLQRMSARFHGDGSRTPTPQCNHREAESLTVVNHGRIQSCSSDHQRPSSRRTPGLDKPRDLQRRNRLQESSESTGNSEHAEARDEGSNGEGLHFDCGLGIITRRY</sequence>
<proteinExistence type="predicted"/>
<keyword evidence="3" id="KW-1185">Reference proteome</keyword>
<dbReference type="GeneID" id="28769223"/>
<evidence type="ECO:0000313" key="2">
    <source>
        <dbReference type="EMBL" id="OAG11244.1"/>
    </source>
</evidence>
<evidence type="ECO:0000313" key="3">
    <source>
        <dbReference type="Proteomes" id="UP000077069"/>
    </source>
</evidence>
<dbReference type="AlphaFoldDB" id="A0A177CUM5"/>
<dbReference type="Proteomes" id="UP000077069">
    <property type="component" value="Unassembled WGS sequence"/>
</dbReference>
<protein>
    <submittedName>
        <fullName evidence="2">Uncharacterized protein</fullName>
    </submittedName>
</protein>
<feature type="compositionally biased region" description="Basic and acidic residues" evidence="1">
    <location>
        <begin position="53"/>
        <end position="69"/>
    </location>
</feature>
<gene>
    <name evidence="2" type="ORF">CC84DRAFT_2788</name>
</gene>
<dbReference type="EMBL" id="KV441548">
    <property type="protein sequence ID" value="OAG11244.1"/>
    <property type="molecule type" value="Genomic_DNA"/>
</dbReference>
<accession>A0A177CUM5</accession>
<evidence type="ECO:0000256" key="1">
    <source>
        <dbReference type="SAM" id="MobiDB-lite"/>
    </source>
</evidence>
<reference evidence="2 3" key="1">
    <citation type="submission" date="2016-05" db="EMBL/GenBank/DDBJ databases">
        <title>Comparative analysis of secretome profiles of manganese(II)-oxidizing ascomycete fungi.</title>
        <authorList>
            <consortium name="DOE Joint Genome Institute"/>
            <person name="Zeiner C.A."/>
            <person name="Purvine S.O."/>
            <person name="Zink E.M."/>
            <person name="Wu S."/>
            <person name="Pasa-Tolic L."/>
            <person name="Chaput D.L."/>
            <person name="Haridas S."/>
            <person name="Grigoriev I.V."/>
            <person name="Santelli C.M."/>
            <person name="Hansel C.M."/>
        </authorList>
    </citation>
    <scope>NUCLEOTIDE SEQUENCE [LARGE SCALE GENOMIC DNA]</scope>
    <source>
        <strain evidence="2 3">AP3s5-JAC2a</strain>
    </source>
</reference>
<feature type="region of interest" description="Disordered" evidence="1">
    <location>
        <begin position="1"/>
        <end position="96"/>
    </location>
</feature>